<dbReference type="PANTHER" id="PTHR47706">
    <property type="entry name" value="NMRA-LIKE FAMILY PROTEIN"/>
    <property type="match status" value="1"/>
</dbReference>
<dbReference type="InterPro" id="IPR051609">
    <property type="entry name" value="NmrA/Isoflavone_reductase-like"/>
</dbReference>
<evidence type="ECO:0000313" key="5">
    <source>
        <dbReference type="Proteomes" id="UP000323386"/>
    </source>
</evidence>
<dbReference type="PANTHER" id="PTHR47706:SF9">
    <property type="entry name" value="NMRA-LIKE DOMAIN-CONTAINING PROTEIN-RELATED"/>
    <property type="match status" value="1"/>
</dbReference>
<protein>
    <recommendedName>
        <fullName evidence="3">NmrA-like domain-containing protein</fullName>
    </recommendedName>
</protein>
<feature type="domain" description="NmrA-like" evidence="3">
    <location>
        <begin position="8"/>
        <end position="241"/>
    </location>
</feature>
<dbReference type="AlphaFoldDB" id="A0A5C3EV42"/>
<dbReference type="Pfam" id="PF05368">
    <property type="entry name" value="NmrA"/>
    <property type="match status" value="1"/>
</dbReference>
<name>A0A5C3EV42_9BASI</name>
<gene>
    <name evidence="4" type="ORF">PSFLO_01373</name>
</gene>
<organism evidence="4 5">
    <name type="scientific">Pseudozyma flocculosa</name>
    <dbReference type="NCBI Taxonomy" id="84751"/>
    <lineage>
        <taxon>Eukaryota</taxon>
        <taxon>Fungi</taxon>
        <taxon>Dikarya</taxon>
        <taxon>Basidiomycota</taxon>
        <taxon>Ustilaginomycotina</taxon>
        <taxon>Ustilaginomycetes</taxon>
        <taxon>Ustilaginales</taxon>
        <taxon>Ustilaginaceae</taxon>
        <taxon>Pseudozyma</taxon>
    </lineage>
</organism>
<sequence>MPSPTYSKIAIAGVGHIGKPIAEALLSANLDVKILSRTSAAKPGLEAAKVVAIDYNDASGLAAALDGVEVVISTLGGGAALDGDQIQLADAAKRAGVRLFVPSDFSTDMDLIPRDDAGRLPAFWRGKGVAYDHLERIGLPYLRIVNNAFGDYLYSPFIGFDFDRRTVQVVGDLDRRLVVSAERDVGAFLAHVLTTLPAEQLENRALRLQSFKTTWRHAIQAAERARGIELRVENVSIADAKAKADDKDTDPFTAAAYIVRWAIAAGAGDFEVDNDAVGFKPSVTSLEQLL</sequence>
<keyword evidence="1" id="KW-0521">NADP</keyword>
<dbReference type="Gene3D" id="3.40.50.720">
    <property type="entry name" value="NAD(P)-binding Rossmann-like Domain"/>
    <property type="match status" value="1"/>
</dbReference>
<proteinExistence type="predicted"/>
<evidence type="ECO:0000256" key="2">
    <source>
        <dbReference type="ARBA" id="ARBA00023002"/>
    </source>
</evidence>
<dbReference type="SUPFAM" id="SSF51735">
    <property type="entry name" value="NAD(P)-binding Rossmann-fold domains"/>
    <property type="match status" value="1"/>
</dbReference>
<keyword evidence="2" id="KW-0560">Oxidoreductase</keyword>
<evidence type="ECO:0000256" key="1">
    <source>
        <dbReference type="ARBA" id="ARBA00022857"/>
    </source>
</evidence>
<dbReference type="Proteomes" id="UP000323386">
    <property type="component" value="Unassembled WGS sequence"/>
</dbReference>
<dbReference type="Gene3D" id="3.90.25.10">
    <property type="entry name" value="UDP-galactose 4-epimerase, domain 1"/>
    <property type="match status" value="1"/>
</dbReference>
<dbReference type="OrthoDB" id="9974981at2759"/>
<reference evidence="4 5" key="1">
    <citation type="submission" date="2018-03" db="EMBL/GenBank/DDBJ databases">
        <authorList>
            <person name="Guldener U."/>
        </authorList>
    </citation>
    <scope>NUCLEOTIDE SEQUENCE [LARGE SCALE GENOMIC DNA]</scope>
    <source>
        <strain evidence="4 5">DAOM196992</strain>
    </source>
</reference>
<evidence type="ECO:0000259" key="3">
    <source>
        <dbReference type="Pfam" id="PF05368"/>
    </source>
</evidence>
<dbReference type="GO" id="GO:0016491">
    <property type="term" value="F:oxidoreductase activity"/>
    <property type="evidence" value="ECO:0007669"/>
    <property type="project" value="UniProtKB-KW"/>
</dbReference>
<dbReference type="EMBL" id="OOIP01000003">
    <property type="protein sequence ID" value="SPO35902.1"/>
    <property type="molecule type" value="Genomic_DNA"/>
</dbReference>
<evidence type="ECO:0000313" key="4">
    <source>
        <dbReference type="EMBL" id="SPO35902.1"/>
    </source>
</evidence>
<dbReference type="InterPro" id="IPR036291">
    <property type="entry name" value="NAD(P)-bd_dom_sf"/>
</dbReference>
<accession>A0A5C3EV42</accession>
<dbReference type="InterPro" id="IPR008030">
    <property type="entry name" value="NmrA-like"/>
</dbReference>
<keyword evidence="5" id="KW-1185">Reference proteome</keyword>